<sequence length="136" mass="14239">MKFSHITLAGICALSAASGAYAIAQGGDLSLLESVERGMWHLRAVGGGPSGAPVNQICVNDPAKLVQIQHGAAACEHYVVRSSATAVTVSYSCKGQGQGLTTIRKESPRLIHIQSQGIRNNAPFSFSVEGRRMSAC</sequence>
<dbReference type="Proteomes" id="UP000428803">
    <property type="component" value="Chromosome"/>
</dbReference>
<dbReference type="RefSeq" id="WP_158902808.1">
    <property type="nucleotide sequence ID" value="NZ_CP035733.1"/>
</dbReference>
<dbReference type="EMBL" id="CP035733">
    <property type="protein sequence ID" value="QGY82003.1"/>
    <property type="molecule type" value="Genomic_DNA"/>
</dbReference>
<feature type="signal peptide" evidence="1">
    <location>
        <begin position="1"/>
        <end position="22"/>
    </location>
</feature>
<keyword evidence="3" id="KW-1185">Reference proteome</keyword>
<dbReference type="KEGG" id="slaa:EUU25_16095"/>
<protein>
    <recommendedName>
        <fullName evidence="4">DUF3617 family protein</fullName>
    </recommendedName>
</protein>
<dbReference type="AlphaFoldDB" id="A0A6I6LI13"/>
<dbReference type="OrthoDB" id="7595119at2"/>
<reference evidence="3" key="1">
    <citation type="submission" date="2019-01" db="EMBL/GenBank/DDBJ databases">
        <title>Sphingorhabdus lacus sp.nov., isolated from an oligotrophic freshwater lake.</title>
        <authorList>
            <person name="Park M."/>
        </authorList>
    </citation>
    <scope>NUCLEOTIDE SEQUENCE [LARGE SCALE GENOMIC DNA]</scope>
    <source>
        <strain evidence="3">IMCC1753</strain>
    </source>
</reference>
<feature type="chain" id="PRO_5026124392" description="DUF3617 family protein" evidence="1">
    <location>
        <begin position="23"/>
        <end position="136"/>
    </location>
</feature>
<organism evidence="2 3">
    <name type="scientific">Sphingorhabdus lacus</name>
    <dbReference type="NCBI Taxonomy" id="392610"/>
    <lineage>
        <taxon>Bacteria</taxon>
        <taxon>Pseudomonadati</taxon>
        <taxon>Pseudomonadota</taxon>
        <taxon>Alphaproteobacteria</taxon>
        <taxon>Sphingomonadales</taxon>
        <taxon>Sphingomonadaceae</taxon>
        <taxon>Sphingorhabdus</taxon>
    </lineage>
</organism>
<evidence type="ECO:0000256" key="1">
    <source>
        <dbReference type="SAM" id="SignalP"/>
    </source>
</evidence>
<accession>A0A6I6LI13</accession>
<name>A0A6I6LI13_9SPHN</name>
<evidence type="ECO:0000313" key="2">
    <source>
        <dbReference type="EMBL" id="QGY82003.1"/>
    </source>
</evidence>
<keyword evidence="1" id="KW-0732">Signal</keyword>
<evidence type="ECO:0000313" key="3">
    <source>
        <dbReference type="Proteomes" id="UP000428803"/>
    </source>
</evidence>
<gene>
    <name evidence="2" type="ORF">EUU25_16095</name>
</gene>
<proteinExistence type="predicted"/>
<evidence type="ECO:0008006" key="4">
    <source>
        <dbReference type="Google" id="ProtNLM"/>
    </source>
</evidence>